<keyword evidence="2" id="KW-1185">Reference proteome</keyword>
<reference evidence="1 2" key="1">
    <citation type="submission" date="2019-08" db="EMBL/GenBank/DDBJ databases">
        <title>The genome of the soybean aphid Biotype 1, its phylome, world population structure and adaptation to the North American continent.</title>
        <authorList>
            <person name="Giordano R."/>
            <person name="Donthu R.K."/>
            <person name="Hernandez A.G."/>
            <person name="Wright C.L."/>
            <person name="Zimin A.V."/>
        </authorList>
    </citation>
    <scope>NUCLEOTIDE SEQUENCE [LARGE SCALE GENOMIC DNA]</scope>
    <source>
        <tissue evidence="1">Whole aphids</tissue>
    </source>
</reference>
<dbReference type="AlphaFoldDB" id="A0A6G0T6G8"/>
<comment type="caution">
    <text evidence="1">The sequence shown here is derived from an EMBL/GenBank/DDBJ whole genome shotgun (WGS) entry which is preliminary data.</text>
</comment>
<name>A0A6G0T6G8_APHGL</name>
<evidence type="ECO:0000313" key="1">
    <source>
        <dbReference type="EMBL" id="KAE9526787.1"/>
    </source>
</evidence>
<organism evidence="1 2">
    <name type="scientific">Aphis glycines</name>
    <name type="common">Soybean aphid</name>
    <dbReference type="NCBI Taxonomy" id="307491"/>
    <lineage>
        <taxon>Eukaryota</taxon>
        <taxon>Metazoa</taxon>
        <taxon>Ecdysozoa</taxon>
        <taxon>Arthropoda</taxon>
        <taxon>Hexapoda</taxon>
        <taxon>Insecta</taxon>
        <taxon>Pterygota</taxon>
        <taxon>Neoptera</taxon>
        <taxon>Paraneoptera</taxon>
        <taxon>Hemiptera</taxon>
        <taxon>Sternorrhyncha</taxon>
        <taxon>Aphidomorpha</taxon>
        <taxon>Aphidoidea</taxon>
        <taxon>Aphididae</taxon>
        <taxon>Aphidini</taxon>
        <taxon>Aphis</taxon>
        <taxon>Aphis</taxon>
    </lineage>
</organism>
<gene>
    <name evidence="1" type="ORF">AGLY_013435</name>
</gene>
<sequence length="190" mass="22245">MDNNLFFFCNLNKDLKLKIKSINYHNTTKQTVTNLVNYNKFKIKLSTDKITQCFEVLFSLTLYSIHDKMIFCTCIKLVWPETGHVSNAMLYTCRLISNYRILHFKIPNLRFSIVKLCSQLKFFNSELIIKTRKHVVIYIAGNLIFHINNILRFSTFSCGYMSLPSSPHMGDIGQNKISLSDHDVRNEKEF</sequence>
<dbReference type="Proteomes" id="UP000475862">
    <property type="component" value="Unassembled WGS sequence"/>
</dbReference>
<evidence type="ECO:0000313" key="2">
    <source>
        <dbReference type="Proteomes" id="UP000475862"/>
    </source>
</evidence>
<accession>A0A6G0T6G8</accession>
<proteinExistence type="predicted"/>
<dbReference type="EMBL" id="VYZN01000054">
    <property type="protein sequence ID" value="KAE9526787.1"/>
    <property type="molecule type" value="Genomic_DNA"/>
</dbReference>
<protein>
    <submittedName>
        <fullName evidence="1">Uncharacterized protein</fullName>
    </submittedName>
</protein>